<dbReference type="EMBL" id="JAHLOQ010000024">
    <property type="protein sequence ID" value="MBU5336612.1"/>
    <property type="molecule type" value="Genomic_DNA"/>
</dbReference>
<feature type="transmembrane region" description="Helical" evidence="1">
    <location>
        <begin position="5"/>
        <end position="23"/>
    </location>
</feature>
<keyword evidence="1" id="KW-0472">Membrane</keyword>
<gene>
    <name evidence="2" type="ORF">KQI20_09190</name>
</gene>
<evidence type="ECO:0000313" key="2">
    <source>
        <dbReference type="EMBL" id="MBU5336612.1"/>
    </source>
</evidence>
<sequence>MTIDLLFKIALLIVAIGVGIKLLKFVSGVVFKLALVMVVVLFFVQLIR</sequence>
<keyword evidence="1" id="KW-1133">Transmembrane helix</keyword>
<name>A0ABS6DXZ8_9FIRM</name>
<organism evidence="2 3">
    <name type="scientific">Intestinibacter bartlettii</name>
    <dbReference type="NCBI Taxonomy" id="261299"/>
    <lineage>
        <taxon>Bacteria</taxon>
        <taxon>Bacillati</taxon>
        <taxon>Bacillota</taxon>
        <taxon>Clostridia</taxon>
        <taxon>Peptostreptococcales</taxon>
        <taxon>Peptostreptococcaceae</taxon>
        <taxon>Intestinibacter</taxon>
    </lineage>
</organism>
<evidence type="ECO:0000313" key="3">
    <source>
        <dbReference type="Proteomes" id="UP001196301"/>
    </source>
</evidence>
<comment type="caution">
    <text evidence="2">The sequence shown here is derived from an EMBL/GenBank/DDBJ whole genome shotgun (WGS) entry which is preliminary data.</text>
</comment>
<feature type="transmembrane region" description="Helical" evidence="1">
    <location>
        <begin position="29"/>
        <end position="47"/>
    </location>
</feature>
<dbReference type="RefSeq" id="WP_216570015.1">
    <property type="nucleotide sequence ID" value="NZ_JAHLOQ010000024.1"/>
</dbReference>
<keyword evidence="1" id="KW-0812">Transmembrane</keyword>
<dbReference type="Proteomes" id="UP001196301">
    <property type="component" value="Unassembled WGS sequence"/>
</dbReference>
<keyword evidence="3" id="KW-1185">Reference proteome</keyword>
<proteinExistence type="predicted"/>
<accession>A0ABS6DXZ8</accession>
<evidence type="ECO:0000256" key="1">
    <source>
        <dbReference type="SAM" id="Phobius"/>
    </source>
</evidence>
<reference evidence="2 3" key="1">
    <citation type="submission" date="2021-06" db="EMBL/GenBank/DDBJ databases">
        <authorList>
            <person name="Sun Q."/>
            <person name="Li D."/>
        </authorList>
    </citation>
    <scope>NUCLEOTIDE SEQUENCE [LARGE SCALE GENOMIC DNA]</scope>
    <source>
        <strain evidence="2 3">N19</strain>
    </source>
</reference>
<protein>
    <submittedName>
        <fullName evidence="2">Uncharacterized protein</fullName>
    </submittedName>
</protein>